<dbReference type="Proteomes" id="UP001196565">
    <property type="component" value="Unassembled WGS sequence"/>
</dbReference>
<organism evidence="1 2">
    <name type="scientific">Roseomonas alba</name>
    <dbReference type="NCBI Taxonomy" id="2846776"/>
    <lineage>
        <taxon>Bacteria</taxon>
        <taxon>Pseudomonadati</taxon>
        <taxon>Pseudomonadota</taxon>
        <taxon>Alphaproteobacteria</taxon>
        <taxon>Acetobacterales</taxon>
        <taxon>Roseomonadaceae</taxon>
        <taxon>Roseomonas</taxon>
    </lineage>
</organism>
<evidence type="ECO:0000313" key="1">
    <source>
        <dbReference type="EMBL" id="MBW6401948.1"/>
    </source>
</evidence>
<dbReference type="InterPro" id="IPR056955">
    <property type="entry name" value="ORC-CDC6-like"/>
</dbReference>
<gene>
    <name evidence="1" type="ORF">KPL78_29145</name>
</gene>
<comment type="caution">
    <text evidence="1">The sequence shown here is derived from an EMBL/GenBank/DDBJ whole genome shotgun (WGS) entry which is preliminary data.</text>
</comment>
<evidence type="ECO:0000313" key="2">
    <source>
        <dbReference type="Proteomes" id="UP001196565"/>
    </source>
</evidence>
<dbReference type="InterPro" id="IPR027417">
    <property type="entry name" value="P-loop_NTPase"/>
</dbReference>
<keyword evidence="2" id="KW-1185">Reference proteome</keyword>
<dbReference type="RefSeq" id="WP_219766813.1">
    <property type="nucleotide sequence ID" value="NZ_JAHYBZ010000017.1"/>
</dbReference>
<dbReference type="SUPFAM" id="SSF52540">
    <property type="entry name" value="P-loop containing nucleoside triphosphate hydrolases"/>
    <property type="match status" value="1"/>
</dbReference>
<sequence length="666" mass="74450">MARSSQENPFDLNKATDFTDQEIAEQWVDLANAAGGLVDILNPKSRMPMLLLGGKGSGKTHLMRYCSAPVQAARHSGDVAQAAITDGYLGIYVSLDALNTDKFARQEPVEDHWSLVFAHYFELWLATALLATIRDCARSQSLAFSEPEFVAAVVEVFDTEPAVVPSNLNELLDHLTRTRKNIDNVVNNSRLRGERPIFDITFSAGRLVFGIPELVSRHAPALRDVLFVYLIDEVENLTADQQRFLNSLIRYRRGSATIRVGGRLYGMKTFETTGSGEPIRRGAEYERVVLDEILREQPEQYDGLVRSLVAKRLKRAGYAAAAQTAIDPYFEELDTRDYWRSVDRHLPKPKEHQLAPYHRKLAIDLKSNLGLDEPTITTIIDALQVPNHRFLEKAAAFQYRKSWPAKLDGAVSLAFEVGNQARALAQGDREAGGDLGSLISYFSSDILAQLFHDYARRLPYAGFETMVELSQGITRNLLVNLKHIFRRSRFAGEEPFVSGMISIKSQSDGVRDGASWFWEDAQPPSGGLQVRDAVESIAVLFRTVRLSHSPSECALCAFSVPLESLSQNSRRTLSVAENWSYLVKLQEGRRNKNSKRIDALYQLGPMLAPRWEVSEHRRGTIELQPELANAILDPAHRGELPTLMKKRLARLVAPSGSGVPADPRLI</sequence>
<reference evidence="1 2" key="1">
    <citation type="submission" date="2021-07" db="EMBL/GenBank/DDBJ databases">
        <authorList>
            <person name="So Y."/>
        </authorList>
    </citation>
    <scope>NUCLEOTIDE SEQUENCE [LARGE SCALE GENOMIC DNA]</scope>
    <source>
        <strain evidence="1 2">HJA6</strain>
    </source>
</reference>
<dbReference type="Pfam" id="PF24389">
    <property type="entry name" value="ORC-CDC6-like"/>
    <property type="match status" value="1"/>
</dbReference>
<evidence type="ECO:0008006" key="3">
    <source>
        <dbReference type="Google" id="ProtNLM"/>
    </source>
</evidence>
<proteinExistence type="predicted"/>
<dbReference type="EMBL" id="JAHYBZ010000017">
    <property type="protein sequence ID" value="MBW6401948.1"/>
    <property type="molecule type" value="Genomic_DNA"/>
</dbReference>
<protein>
    <recommendedName>
        <fullName evidence="3">ATP-binding protein</fullName>
    </recommendedName>
</protein>
<name>A0ABS7AIF6_9PROT</name>
<accession>A0ABS7AIF6</accession>